<dbReference type="STRING" id="1489064.WH96_14765"/>
<reference evidence="2 3" key="1">
    <citation type="submission" date="2015-03" db="EMBL/GenBank/DDBJ databases">
        <title>Genome Sequence of Kiloniella spongiae MEBiC09566, isolated from a marine sponge.</title>
        <authorList>
            <person name="Shao Z."/>
            <person name="Wang L."/>
            <person name="Li X."/>
        </authorList>
    </citation>
    <scope>NUCLEOTIDE SEQUENCE [LARGE SCALE GENOMIC DNA]</scope>
    <source>
        <strain evidence="2 3">MEBiC09566</strain>
    </source>
</reference>
<dbReference type="RefSeq" id="WP_047764959.1">
    <property type="nucleotide sequence ID" value="NZ_LAQL01000009.1"/>
</dbReference>
<keyword evidence="3" id="KW-1185">Reference proteome</keyword>
<comment type="caution">
    <text evidence="2">The sequence shown here is derived from an EMBL/GenBank/DDBJ whole genome shotgun (WGS) entry which is preliminary data.</text>
</comment>
<accession>A0A0H2MTI2</accession>
<evidence type="ECO:0000313" key="3">
    <source>
        <dbReference type="Proteomes" id="UP000035444"/>
    </source>
</evidence>
<dbReference type="EMBL" id="LAQL01000009">
    <property type="protein sequence ID" value="KLN59970.1"/>
    <property type="molecule type" value="Genomic_DNA"/>
</dbReference>
<name>A0A0H2MTI2_9PROT</name>
<organism evidence="2 3">
    <name type="scientific">Kiloniella spongiae</name>
    <dbReference type="NCBI Taxonomy" id="1489064"/>
    <lineage>
        <taxon>Bacteria</taxon>
        <taxon>Pseudomonadati</taxon>
        <taxon>Pseudomonadota</taxon>
        <taxon>Alphaproteobacteria</taxon>
        <taxon>Rhodospirillales</taxon>
        <taxon>Kiloniellaceae</taxon>
        <taxon>Kiloniella</taxon>
    </lineage>
</organism>
<keyword evidence="1" id="KW-0175">Coiled coil</keyword>
<dbReference type="Gene3D" id="3.30.450.40">
    <property type="match status" value="1"/>
</dbReference>
<proteinExistence type="predicted"/>
<dbReference type="AlphaFoldDB" id="A0A0H2MTI2"/>
<dbReference type="Proteomes" id="UP000035444">
    <property type="component" value="Unassembled WGS sequence"/>
</dbReference>
<gene>
    <name evidence="2" type="ORF">WH96_14765</name>
</gene>
<dbReference type="PANTHER" id="PTHR38765">
    <property type="entry name" value="DUF484 DOMAIN-CONTAINING PROTEIN"/>
    <property type="match status" value="1"/>
</dbReference>
<protein>
    <recommendedName>
        <fullName evidence="4">DUF484 family protein</fullName>
    </recommendedName>
</protein>
<evidence type="ECO:0000313" key="2">
    <source>
        <dbReference type="EMBL" id="KLN59970.1"/>
    </source>
</evidence>
<dbReference type="Pfam" id="PF04340">
    <property type="entry name" value="DUF484"/>
    <property type="match status" value="1"/>
</dbReference>
<feature type="coiled-coil region" evidence="1">
    <location>
        <begin position="56"/>
        <end position="83"/>
    </location>
</feature>
<dbReference type="PANTHER" id="PTHR38765:SF1">
    <property type="entry name" value="DUF484 DOMAIN-CONTAINING PROTEIN"/>
    <property type="match status" value="1"/>
</dbReference>
<dbReference type="InterPro" id="IPR007435">
    <property type="entry name" value="DUF484"/>
</dbReference>
<sequence length="241" mass="26540">MSSPSQDVETDQAKEPLITARHVEKYLRQHADFLVQHPQVIDTLEIPGKTEGRGLADLQQHMIEKLRNQLAQVTRERDVVISRSHHNKLTQDRTHRAVTALISAKNFEHLIDIISTELPIIMGMDAIAIGVEQPGDADVAAPVEGISCLLPDMVDGLIGSGQPAVLRSHIQGDVCLYGTMAPLIQSDALIRLHISSTTPPAMLAFGSQRDDQFEPGQGTELIRFIGSVVENTIRTWLKLPE</sequence>
<evidence type="ECO:0000256" key="1">
    <source>
        <dbReference type="SAM" id="Coils"/>
    </source>
</evidence>
<dbReference type="OrthoDB" id="7200179at2"/>
<dbReference type="InterPro" id="IPR029016">
    <property type="entry name" value="GAF-like_dom_sf"/>
</dbReference>
<evidence type="ECO:0008006" key="4">
    <source>
        <dbReference type="Google" id="ProtNLM"/>
    </source>
</evidence>